<protein>
    <recommendedName>
        <fullName evidence="2">DUF7924 domain-containing protein</fullName>
    </recommendedName>
</protein>
<feature type="region of interest" description="Disordered" evidence="1">
    <location>
        <begin position="78"/>
        <end position="111"/>
    </location>
</feature>
<proteinExistence type="predicted"/>
<dbReference type="GeneID" id="87836816"/>
<feature type="region of interest" description="Disordered" evidence="1">
    <location>
        <begin position="171"/>
        <end position="198"/>
    </location>
</feature>
<feature type="domain" description="DUF7924" evidence="2">
    <location>
        <begin position="306"/>
        <end position="473"/>
    </location>
</feature>
<keyword evidence="4" id="KW-1185">Reference proteome</keyword>
<feature type="region of interest" description="Disordered" evidence="1">
    <location>
        <begin position="1"/>
        <end position="62"/>
    </location>
</feature>
<dbReference type="AlphaFoldDB" id="A0AAE0H8Z6"/>
<feature type="compositionally biased region" description="Polar residues" evidence="1">
    <location>
        <begin position="78"/>
        <end position="89"/>
    </location>
</feature>
<dbReference type="PANTHER" id="PTHR42470">
    <property type="entry name" value="VAST DOMAIN-CONTAINING PROTEIN"/>
    <property type="match status" value="1"/>
</dbReference>
<evidence type="ECO:0000313" key="3">
    <source>
        <dbReference type="EMBL" id="KAK3291915.1"/>
    </source>
</evidence>
<sequence>MDGRISKARHRHSRSEPSKALQGKLLNAATGKSAETLSKDRPHEATPEPVKRPFKTCSHNNPSLVKRIRLMHGQANKTALQQPKPTTPRQPHASFPEDFGNPNSLTHPRSRESTYTHILDWLESVEPGRTRYCRSDTQLHRLGEPIPKQLTRSAPEMATIRDLDGFVLPSTPASAAPRSNPGTLQTGSAAPSNVSHRSSVEGLVEKPVYRDVNLAANNIYLLPRWEQLPDHIADIVRFVGTDRDSPGLSTQDVAQDVDLDALWTQGGESEVEEYCKHSIFPRCHPTDVLRRSDRQPMARDTVPNSGSNYKVSNPVPDMLYGYNRQAAFPQQQTQLIFLGSEMIANSQGLVYPFFVIEFKGDGPSGAGSFWVATNQCLGGSASCVNIADRLNRRLAECDNKEISAIDSATFSIAMSGSEARLCITWKHDELAYHMANVKNFLLHDPDHHIQFRKYVRNIIDWGKGRRLDEIRSSLDALSEESRKTASEDAKSCFSYNCN</sequence>
<gene>
    <name evidence="3" type="ORF">B0H64DRAFT_242639</name>
</gene>
<evidence type="ECO:0000259" key="2">
    <source>
        <dbReference type="Pfam" id="PF25545"/>
    </source>
</evidence>
<dbReference type="InterPro" id="IPR057684">
    <property type="entry name" value="DUF7924"/>
</dbReference>
<evidence type="ECO:0000256" key="1">
    <source>
        <dbReference type="SAM" id="MobiDB-lite"/>
    </source>
</evidence>
<accession>A0AAE0H8Z6</accession>
<dbReference type="RefSeq" id="XP_062655429.1">
    <property type="nucleotide sequence ID" value="XM_062799868.1"/>
</dbReference>
<comment type="caution">
    <text evidence="3">The sequence shown here is derived from an EMBL/GenBank/DDBJ whole genome shotgun (WGS) entry which is preliminary data.</text>
</comment>
<dbReference type="Proteomes" id="UP001278766">
    <property type="component" value="Unassembled WGS sequence"/>
</dbReference>
<dbReference type="Pfam" id="PF25545">
    <property type="entry name" value="DUF7924"/>
    <property type="match status" value="1"/>
</dbReference>
<dbReference type="PANTHER" id="PTHR42470:SF1">
    <property type="entry name" value="VAST DOMAIN-CONTAINING PROTEIN"/>
    <property type="match status" value="1"/>
</dbReference>
<reference evidence="3" key="1">
    <citation type="journal article" date="2023" name="Mol. Phylogenet. Evol.">
        <title>Genome-scale phylogeny and comparative genomics of the fungal order Sordariales.</title>
        <authorList>
            <person name="Hensen N."/>
            <person name="Bonometti L."/>
            <person name="Westerberg I."/>
            <person name="Brannstrom I.O."/>
            <person name="Guillou S."/>
            <person name="Cros-Aarteil S."/>
            <person name="Calhoun S."/>
            <person name="Haridas S."/>
            <person name="Kuo A."/>
            <person name="Mondo S."/>
            <person name="Pangilinan J."/>
            <person name="Riley R."/>
            <person name="LaButti K."/>
            <person name="Andreopoulos B."/>
            <person name="Lipzen A."/>
            <person name="Chen C."/>
            <person name="Yan M."/>
            <person name="Daum C."/>
            <person name="Ng V."/>
            <person name="Clum A."/>
            <person name="Steindorff A."/>
            <person name="Ohm R.A."/>
            <person name="Martin F."/>
            <person name="Silar P."/>
            <person name="Natvig D.O."/>
            <person name="Lalanne C."/>
            <person name="Gautier V."/>
            <person name="Ament-Velasquez S.L."/>
            <person name="Kruys A."/>
            <person name="Hutchinson M.I."/>
            <person name="Powell A.J."/>
            <person name="Barry K."/>
            <person name="Miller A.N."/>
            <person name="Grigoriev I.V."/>
            <person name="Debuchy R."/>
            <person name="Gladieux P."/>
            <person name="Hiltunen Thoren M."/>
            <person name="Johannesson H."/>
        </authorList>
    </citation>
    <scope>NUCLEOTIDE SEQUENCE</scope>
    <source>
        <strain evidence="3">CBS 168.71</strain>
    </source>
</reference>
<name>A0AAE0H8Z6_9PEZI</name>
<feature type="compositionally biased region" description="Polar residues" evidence="1">
    <location>
        <begin position="180"/>
        <end position="197"/>
    </location>
</feature>
<feature type="compositionally biased region" description="Basic and acidic residues" evidence="1">
    <location>
        <begin position="37"/>
        <end position="51"/>
    </location>
</feature>
<feature type="compositionally biased region" description="Basic residues" evidence="1">
    <location>
        <begin position="1"/>
        <end position="13"/>
    </location>
</feature>
<dbReference type="EMBL" id="JAUEPN010000008">
    <property type="protein sequence ID" value="KAK3291915.1"/>
    <property type="molecule type" value="Genomic_DNA"/>
</dbReference>
<reference evidence="3" key="2">
    <citation type="submission" date="2023-06" db="EMBL/GenBank/DDBJ databases">
        <authorList>
            <consortium name="Lawrence Berkeley National Laboratory"/>
            <person name="Haridas S."/>
            <person name="Hensen N."/>
            <person name="Bonometti L."/>
            <person name="Westerberg I."/>
            <person name="Brannstrom I.O."/>
            <person name="Guillou S."/>
            <person name="Cros-Aarteil S."/>
            <person name="Calhoun S."/>
            <person name="Kuo A."/>
            <person name="Mondo S."/>
            <person name="Pangilinan J."/>
            <person name="Riley R."/>
            <person name="Labutti K."/>
            <person name="Andreopoulos B."/>
            <person name="Lipzen A."/>
            <person name="Chen C."/>
            <person name="Yanf M."/>
            <person name="Daum C."/>
            <person name="Ng V."/>
            <person name="Clum A."/>
            <person name="Steindorff A."/>
            <person name="Ohm R."/>
            <person name="Martin F."/>
            <person name="Silar P."/>
            <person name="Natvig D."/>
            <person name="Lalanne C."/>
            <person name="Gautier V."/>
            <person name="Ament-Velasquez S.L."/>
            <person name="Kruys A."/>
            <person name="Hutchinson M.I."/>
            <person name="Powell A.J."/>
            <person name="Barry K."/>
            <person name="Miller A.N."/>
            <person name="Grigoriev I.V."/>
            <person name="Debuchy R."/>
            <person name="Gladieux P."/>
            <person name="Thoren M.H."/>
            <person name="Johannesson H."/>
        </authorList>
    </citation>
    <scope>NUCLEOTIDE SEQUENCE</scope>
    <source>
        <strain evidence="3">CBS 168.71</strain>
    </source>
</reference>
<organism evidence="3 4">
    <name type="scientific">Chaetomium fimeti</name>
    <dbReference type="NCBI Taxonomy" id="1854472"/>
    <lineage>
        <taxon>Eukaryota</taxon>
        <taxon>Fungi</taxon>
        <taxon>Dikarya</taxon>
        <taxon>Ascomycota</taxon>
        <taxon>Pezizomycotina</taxon>
        <taxon>Sordariomycetes</taxon>
        <taxon>Sordariomycetidae</taxon>
        <taxon>Sordariales</taxon>
        <taxon>Chaetomiaceae</taxon>
        <taxon>Chaetomium</taxon>
    </lineage>
</organism>
<evidence type="ECO:0000313" key="4">
    <source>
        <dbReference type="Proteomes" id="UP001278766"/>
    </source>
</evidence>